<proteinExistence type="predicted"/>
<feature type="region of interest" description="Disordered" evidence="1">
    <location>
        <begin position="513"/>
        <end position="536"/>
    </location>
</feature>
<dbReference type="Proteomes" id="UP000248852">
    <property type="component" value="Segment"/>
</dbReference>
<gene>
    <name evidence="2" type="ORF">pqer_cds_1046</name>
</gene>
<organism evidence="2">
    <name type="scientific">Pandoravirus quercus</name>
    <dbReference type="NCBI Taxonomy" id="2107709"/>
    <lineage>
        <taxon>Viruses</taxon>
        <taxon>Pandoravirus</taxon>
    </lineage>
</organism>
<dbReference type="InterPro" id="IPR002110">
    <property type="entry name" value="Ankyrin_rpt"/>
</dbReference>
<reference evidence="2" key="1">
    <citation type="journal article" date="2018" name="Nat. Commun.">
        <title>Diversity and evolution of the emerging Pandoraviridae family.</title>
        <authorList>
            <person name="Legendre M."/>
            <person name="Fabre E."/>
            <person name="Poirot O."/>
            <person name="Jeudy S."/>
            <person name="Lartigue A."/>
            <person name="Alempic J.M."/>
            <person name="Beucher L."/>
            <person name="Philippe N."/>
            <person name="Bertaux L."/>
            <person name="Christo-Foroux E."/>
            <person name="Labadie K."/>
            <person name="Coute Y."/>
            <person name="Abergel C."/>
            <person name="Claverie J.M."/>
        </authorList>
    </citation>
    <scope>NUCLEOTIDE SEQUENCE [LARGE SCALE GENOMIC DNA]</scope>
    <source>
        <strain evidence="2">Quercus</strain>
    </source>
</reference>
<protein>
    <submittedName>
        <fullName evidence="2">Ankyrin repeat domain containing protein</fullName>
    </submittedName>
</protein>
<feature type="compositionally biased region" description="Basic and acidic residues" evidence="1">
    <location>
        <begin position="523"/>
        <end position="536"/>
    </location>
</feature>
<evidence type="ECO:0000256" key="1">
    <source>
        <dbReference type="SAM" id="MobiDB-lite"/>
    </source>
</evidence>
<sequence length="536" mass="57775">MQKKWHKEHKEHKEKTSNMTSIDTLPAEIIALVLARLPRDRDFCRARMAHRCFRVDSDKTLADRAQRWRGEPTPERFCAVGLVEALEVLHARGVAMGPGCLVAAASAGHVDVLAFLQRINVPFDVALPPIGTHDIRCPIPTSLRKVTLVAISPSQRTMAAQVNAYVRSSLIDRAAAGGHLAAVKWLSNIPGLKATTVAMDWAAAGGHTDVVAWLHENRTEGCTKGAMDMAAASGHLSTVVWLHENRREGCTATAMDAAAAGGHLDIVRFLHERRSEGCTTDAIDCAAIGGHLAVVRFLCRNRTEGFTRAATDEAAAEGHEHVASCLRAQMDAASDRDDAEVCRPRPTAIADGDNGDDCARTDKRKLPPSIKRAVIKGDVAALEQACERDTVLLGLRPSQGRKLWTWAALGGHIDVARWLDAHSVRGYDDVTTGVALGLGNLDFVRWLWDRAVGGALRHQAIYGIAPNDPDPAQTAYNRLAAAAAFMGVDDVARDLRSYVRECTLEDDVAVASAADAASPLPGDEDHSQPHAPADSH</sequence>
<name>A0A2U7UAJ4_9VIRU</name>
<evidence type="ECO:0000313" key="2">
    <source>
        <dbReference type="EMBL" id="AVK75468.1"/>
    </source>
</evidence>
<dbReference type="Gene3D" id="1.25.40.20">
    <property type="entry name" value="Ankyrin repeat-containing domain"/>
    <property type="match status" value="2"/>
</dbReference>
<dbReference type="PANTHER" id="PTHR46586:SF3">
    <property type="entry name" value="ANKYRIN REPEAT-CONTAINING PROTEIN"/>
    <property type="match status" value="1"/>
</dbReference>
<dbReference type="RefSeq" id="YP_009483737.1">
    <property type="nucleotide sequence ID" value="NC_037667.1"/>
</dbReference>
<dbReference type="GeneID" id="36844609"/>
<dbReference type="InterPro" id="IPR036770">
    <property type="entry name" value="Ankyrin_rpt-contain_sf"/>
</dbReference>
<accession>A0A2U7UAJ4</accession>
<dbReference type="InterPro" id="IPR052050">
    <property type="entry name" value="SecEffector_AnkRepeat"/>
</dbReference>
<dbReference type="PANTHER" id="PTHR46586">
    <property type="entry name" value="ANKYRIN REPEAT-CONTAINING PROTEIN"/>
    <property type="match status" value="1"/>
</dbReference>
<dbReference type="SUPFAM" id="SSF48403">
    <property type="entry name" value="Ankyrin repeat"/>
    <property type="match status" value="1"/>
</dbReference>
<dbReference type="Pfam" id="PF13637">
    <property type="entry name" value="Ank_4"/>
    <property type="match status" value="1"/>
</dbReference>
<dbReference type="EMBL" id="MG011689">
    <property type="protein sequence ID" value="AVK75468.1"/>
    <property type="molecule type" value="Genomic_DNA"/>
</dbReference>
<dbReference type="KEGG" id="vg:36844609"/>